<dbReference type="InterPro" id="IPR001128">
    <property type="entry name" value="Cyt_P450"/>
</dbReference>
<gene>
    <name evidence="3" type="ORF">ACFPKY_03920</name>
</gene>
<dbReference type="PANTHER" id="PTHR46696:SF4">
    <property type="entry name" value="BIOTIN BIOSYNTHESIS CYTOCHROME P450"/>
    <property type="match status" value="1"/>
</dbReference>
<dbReference type="Gene3D" id="1.10.630.10">
    <property type="entry name" value="Cytochrome P450"/>
    <property type="match status" value="1"/>
</dbReference>
<dbReference type="SUPFAM" id="SSF48264">
    <property type="entry name" value="Cytochrome P450"/>
    <property type="match status" value="1"/>
</dbReference>
<dbReference type="Proteomes" id="UP001595956">
    <property type="component" value="Unassembled WGS sequence"/>
</dbReference>
<dbReference type="EMBL" id="JBHSMD010000001">
    <property type="protein sequence ID" value="MFC5492230.1"/>
    <property type="molecule type" value="Genomic_DNA"/>
</dbReference>
<dbReference type="RefSeq" id="WP_345176885.1">
    <property type="nucleotide sequence ID" value="NZ_BAABFQ010000006.1"/>
</dbReference>
<sequence length="392" mass="42904">MPYRPGTADTWAEPWPMYADLRDHDPVHHVERSGGRDYVVLSRHADVLEAAVDTATYSSAQGLTVEYDELETVGLADNRPLVMLDPPDHTAFRKLVARGFTPRQVRTLEPEVRAFAVERLERLRAEGGGDIVEALFKPLPSMVVAHYLGVPADGRERFDDWTHAIVSASSAGEIAAATDALTEMMGYFTELIGRRRVEPGDDTVSHLVAAGVGDDDRGLLSILAYVFTVVTGGNDTTTGMLGGTVQLLETDRDQRTLLLDDPALVGDAVEELLRLTSPVQGLARTTTRDVELHGTTIPAGRRVLLLYGAANRDPRRYGPDADDLDVRRRPTQILTFSHGSHHCLGAAAARLQARVAIEELLARCPDYTVDLEGVEWAPGPYVRRPTTVPFTP</sequence>
<keyword evidence="4" id="KW-1185">Reference proteome</keyword>
<keyword evidence="2" id="KW-0560">Oxidoreductase</keyword>
<protein>
    <submittedName>
        <fullName evidence="3">Cytochrome P450</fullName>
    </submittedName>
</protein>
<name>A0ABW0MV80_9ACTN</name>
<dbReference type="PROSITE" id="PS00086">
    <property type="entry name" value="CYTOCHROME_P450"/>
    <property type="match status" value="1"/>
</dbReference>
<comment type="similarity">
    <text evidence="1 2">Belongs to the cytochrome P450 family.</text>
</comment>
<dbReference type="InterPro" id="IPR017972">
    <property type="entry name" value="Cyt_P450_CS"/>
</dbReference>
<accession>A0ABW0MV80</accession>
<evidence type="ECO:0000313" key="3">
    <source>
        <dbReference type="EMBL" id="MFC5492230.1"/>
    </source>
</evidence>
<keyword evidence="2" id="KW-0479">Metal-binding</keyword>
<organism evidence="3 4">
    <name type="scientific">Nocardioides caricicola</name>
    <dbReference type="NCBI Taxonomy" id="634770"/>
    <lineage>
        <taxon>Bacteria</taxon>
        <taxon>Bacillati</taxon>
        <taxon>Actinomycetota</taxon>
        <taxon>Actinomycetes</taxon>
        <taxon>Propionibacteriales</taxon>
        <taxon>Nocardioidaceae</taxon>
        <taxon>Nocardioides</taxon>
    </lineage>
</organism>
<keyword evidence="2" id="KW-0408">Iron</keyword>
<comment type="caution">
    <text evidence="3">The sequence shown here is derived from an EMBL/GenBank/DDBJ whole genome shotgun (WGS) entry which is preliminary data.</text>
</comment>
<dbReference type="PRINTS" id="PR00359">
    <property type="entry name" value="BP450"/>
</dbReference>
<dbReference type="InterPro" id="IPR036396">
    <property type="entry name" value="Cyt_P450_sf"/>
</dbReference>
<dbReference type="CDD" id="cd11078">
    <property type="entry name" value="CYP130-like"/>
    <property type="match status" value="1"/>
</dbReference>
<keyword evidence="2" id="KW-0349">Heme</keyword>
<reference evidence="4" key="1">
    <citation type="journal article" date="2019" name="Int. J. Syst. Evol. Microbiol.">
        <title>The Global Catalogue of Microorganisms (GCM) 10K type strain sequencing project: providing services to taxonomists for standard genome sequencing and annotation.</title>
        <authorList>
            <consortium name="The Broad Institute Genomics Platform"/>
            <consortium name="The Broad Institute Genome Sequencing Center for Infectious Disease"/>
            <person name="Wu L."/>
            <person name="Ma J."/>
        </authorList>
    </citation>
    <scope>NUCLEOTIDE SEQUENCE [LARGE SCALE GENOMIC DNA]</scope>
    <source>
        <strain evidence="4">KACC 13778</strain>
    </source>
</reference>
<evidence type="ECO:0000256" key="2">
    <source>
        <dbReference type="RuleBase" id="RU000461"/>
    </source>
</evidence>
<dbReference type="PANTHER" id="PTHR46696">
    <property type="entry name" value="P450, PUTATIVE (EUROFUNG)-RELATED"/>
    <property type="match status" value="1"/>
</dbReference>
<keyword evidence="2" id="KW-0503">Monooxygenase</keyword>
<dbReference type="Pfam" id="PF00067">
    <property type="entry name" value="p450"/>
    <property type="match status" value="1"/>
</dbReference>
<dbReference type="InterPro" id="IPR002397">
    <property type="entry name" value="Cyt_P450_B"/>
</dbReference>
<proteinExistence type="inferred from homology"/>
<evidence type="ECO:0000313" key="4">
    <source>
        <dbReference type="Proteomes" id="UP001595956"/>
    </source>
</evidence>
<evidence type="ECO:0000256" key="1">
    <source>
        <dbReference type="ARBA" id="ARBA00010617"/>
    </source>
</evidence>